<dbReference type="InterPro" id="IPR003661">
    <property type="entry name" value="HisK_dim/P_dom"/>
</dbReference>
<dbReference type="InterPro" id="IPR008979">
    <property type="entry name" value="Galactose-bd-like_sf"/>
</dbReference>
<dbReference type="InterPro" id="IPR036097">
    <property type="entry name" value="HisK_dim/P_sf"/>
</dbReference>
<dbReference type="Pfam" id="PF00072">
    <property type="entry name" value="Response_reg"/>
    <property type="match status" value="1"/>
</dbReference>
<comment type="caution">
    <text evidence="13">The sequence shown here is derived from an EMBL/GenBank/DDBJ whole genome shotgun (WGS) entry which is preliminary data.</text>
</comment>
<evidence type="ECO:0000256" key="10">
    <source>
        <dbReference type="SAM" id="Phobius"/>
    </source>
</evidence>
<feature type="domain" description="Histidine kinase" evidence="11">
    <location>
        <begin position="436"/>
        <end position="638"/>
    </location>
</feature>
<gene>
    <name evidence="13" type="ORF">ACFPOF_19600</name>
</gene>
<comment type="catalytic activity">
    <reaction evidence="1">
        <text>ATP + protein L-histidine = ADP + protein N-phospho-L-histidine.</text>
        <dbReference type="EC" id="2.7.13.3"/>
    </reaction>
</comment>
<evidence type="ECO:0000313" key="14">
    <source>
        <dbReference type="Proteomes" id="UP001596113"/>
    </source>
</evidence>
<dbReference type="SMART" id="SM00388">
    <property type="entry name" value="HisKA"/>
    <property type="match status" value="1"/>
</dbReference>
<keyword evidence="7" id="KW-0902">Two-component regulatory system</keyword>
<feature type="transmembrane region" description="Helical" evidence="10">
    <location>
        <begin position="307"/>
        <end position="326"/>
    </location>
</feature>
<reference evidence="14" key="1">
    <citation type="journal article" date="2019" name="Int. J. Syst. Evol. Microbiol.">
        <title>The Global Catalogue of Microorganisms (GCM) 10K type strain sequencing project: providing services to taxonomists for standard genome sequencing and annotation.</title>
        <authorList>
            <consortium name="The Broad Institute Genomics Platform"/>
            <consortium name="The Broad Institute Genome Sequencing Center for Infectious Disease"/>
            <person name="Wu L."/>
            <person name="Ma J."/>
        </authorList>
    </citation>
    <scope>NUCLEOTIDE SEQUENCE [LARGE SCALE GENOMIC DNA]</scope>
    <source>
        <strain evidence="14">CGMCC 1.18575</strain>
    </source>
</reference>
<evidence type="ECO:0000256" key="5">
    <source>
        <dbReference type="ARBA" id="ARBA00022777"/>
    </source>
</evidence>
<evidence type="ECO:0000259" key="11">
    <source>
        <dbReference type="PROSITE" id="PS50109"/>
    </source>
</evidence>
<evidence type="ECO:0000256" key="3">
    <source>
        <dbReference type="ARBA" id="ARBA00022679"/>
    </source>
</evidence>
<evidence type="ECO:0000256" key="1">
    <source>
        <dbReference type="ARBA" id="ARBA00000085"/>
    </source>
</evidence>
<feature type="transmembrane region" description="Helical" evidence="10">
    <location>
        <begin position="238"/>
        <end position="255"/>
    </location>
</feature>
<feature type="transmembrane region" description="Helical" evidence="10">
    <location>
        <begin position="395"/>
        <end position="413"/>
    </location>
</feature>
<dbReference type="Gene3D" id="3.40.50.2300">
    <property type="match status" value="1"/>
</dbReference>
<dbReference type="Gene3D" id="1.10.287.130">
    <property type="match status" value="1"/>
</dbReference>
<dbReference type="Pfam" id="PF07695">
    <property type="entry name" value="7TMR-DISM_7TM"/>
    <property type="match status" value="1"/>
</dbReference>
<feature type="modified residue" description="4-aspartylphosphate" evidence="8">
    <location>
        <position position="732"/>
    </location>
</feature>
<protein>
    <recommendedName>
        <fullName evidence="2">histidine kinase</fullName>
        <ecNumber evidence="2">2.7.13.3</ecNumber>
    </recommendedName>
</protein>
<dbReference type="Gene3D" id="3.30.565.10">
    <property type="entry name" value="Histidine kinase-like ATPase, C-terminal domain"/>
    <property type="match status" value="2"/>
</dbReference>
<dbReference type="Proteomes" id="UP001596113">
    <property type="component" value="Unassembled WGS sequence"/>
</dbReference>
<dbReference type="InterPro" id="IPR036890">
    <property type="entry name" value="HATPase_C_sf"/>
</dbReference>
<proteinExistence type="predicted"/>
<dbReference type="InterPro" id="IPR050640">
    <property type="entry name" value="Bact_2-comp_sensor_kinase"/>
</dbReference>
<keyword evidence="10" id="KW-0812">Transmembrane</keyword>
<dbReference type="CDD" id="cd00082">
    <property type="entry name" value="HisKA"/>
    <property type="match status" value="1"/>
</dbReference>
<dbReference type="InterPro" id="IPR011006">
    <property type="entry name" value="CheY-like_superfamily"/>
</dbReference>
<evidence type="ECO:0000256" key="7">
    <source>
        <dbReference type="ARBA" id="ARBA00023012"/>
    </source>
</evidence>
<dbReference type="SMART" id="SM00448">
    <property type="entry name" value="REC"/>
    <property type="match status" value="1"/>
</dbReference>
<evidence type="ECO:0000313" key="13">
    <source>
        <dbReference type="EMBL" id="MFC5404952.1"/>
    </source>
</evidence>
<dbReference type="PANTHER" id="PTHR34220">
    <property type="entry name" value="SENSOR HISTIDINE KINASE YPDA"/>
    <property type="match status" value="1"/>
</dbReference>
<evidence type="ECO:0000256" key="8">
    <source>
        <dbReference type="PROSITE-ProRule" id="PRU00169"/>
    </source>
</evidence>
<feature type="domain" description="Histidine kinase" evidence="11">
    <location>
        <begin position="913"/>
        <end position="1008"/>
    </location>
</feature>
<evidence type="ECO:0000256" key="9">
    <source>
        <dbReference type="SAM" id="MobiDB-lite"/>
    </source>
</evidence>
<dbReference type="PROSITE" id="PS50110">
    <property type="entry name" value="RESPONSE_REGULATORY"/>
    <property type="match status" value="1"/>
</dbReference>
<dbReference type="RefSeq" id="WP_378135703.1">
    <property type="nucleotide sequence ID" value="NZ_JBHSMI010000028.1"/>
</dbReference>
<dbReference type="PROSITE" id="PS50109">
    <property type="entry name" value="HIS_KIN"/>
    <property type="match status" value="2"/>
</dbReference>
<dbReference type="SUPFAM" id="SSF47384">
    <property type="entry name" value="Homodimeric domain of signal transducing histidine kinase"/>
    <property type="match status" value="1"/>
</dbReference>
<feature type="domain" description="Response regulatory" evidence="12">
    <location>
        <begin position="682"/>
        <end position="799"/>
    </location>
</feature>
<dbReference type="InterPro" id="IPR001789">
    <property type="entry name" value="Sig_transdc_resp-reg_receiver"/>
</dbReference>
<dbReference type="EMBL" id="JBHSMI010000028">
    <property type="protein sequence ID" value="MFC5404952.1"/>
    <property type="molecule type" value="Genomic_DNA"/>
</dbReference>
<organism evidence="13 14">
    <name type="scientific">Cohnella soli</name>
    <dbReference type="NCBI Taxonomy" id="425005"/>
    <lineage>
        <taxon>Bacteria</taxon>
        <taxon>Bacillati</taxon>
        <taxon>Bacillota</taxon>
        <taxon>Bacilli</taxon>
        <taxon>Bacillales</taxon>
        <taxon>Paenibacillaceae</taxon>
        <taxon>Cohnella</taxon>
    </lineage>
</organism>
<evidence type="ECO:0000256" key="2">
    <source>
        <dbReference type="ARBA" id="ARBA00012438"/>
    </source>
</evidence>
<name>A0ABW0HYK3_9BACL</name>
<keyword evidence="14" id="KW-1185">Reference proteome</keyword>
<keyword evidence="8" id="KW-0597">Phosphoprotein</keyword>
<dbReference type="Pfam" id="PF00512">
    <property type="entry name" value="HisKA"/>
    <property type="match status" value="1"/>
</dbReference>
<dbReference type="PANTHER" id="PTHR34220:SF7">
    <property type="entry name" value="SENSOR HISTIDINE KINASE YPDA"/>
    <property type="match status" value="1"/>
</dbReference>
<dbReference type="SUPFAM" id="SSF52172">
    <property type="entry name" value="CheY-like"/>
    <property type="match status" value="1"/>
</dbReference>
<evidence type="ECO:0000256" key="6">
    <source>
        <dbReference type="ARBA" id="ARBA00022840"/>
    </source>
</evidence>
<keyword evidence="6" id="KW-0067">ATP-binding</keyword>
<dbReference type="SUPFAM" id="SSF49785">
    <property type="entry name" value="Galactose-binding domain-like"/>
    <property type="match status" value="1"/>
</dbReference>
<evidence type="ECO:0000256" key="4">
    <source>
        <dbReference type="ARBA" id="ARBA00022741"/>
    </source>
</evidence>
<dbReference type="Gene3D" id="2.60.120.260">
    <property type="entry name" value="Galactose-binding domain-like"/>
    <property type="match status" value="1"/>
</dbReference>
<keyword evidence="4" id="KW-0547">Nucleotide-binding</keyword>
<keyword evidence="3" id="KW-0808">Transferase</keyword>
<sequence length="1016" mass="113554">MKNKWLMIATVLAVFSIVRLAYMSVDPSGRYAVKDGVLDLSGWDPAASKVIALRGEWTFYPGVLLMPEQGEPLIQTGAAVQSLKVPGGWDRVISPGKQTSYGYGTYKLSIKLPPGEHHTYGIRVQVVRTAHKLYIDGKLAGQRGVPGINRQTTVPEVEPYTVRWTPEGDKTEIVITAANFDYGRLGGLFEDIRFGEAVALDRETKLRSIGNLFFMGFYAVSGLFFFTLYAYRRERKELLYFSTFFWFSLLFWATHGERLLFWMLPGINYDWQTKMQTLSSLGLYGSLFLFACAMFPEYGRALTQKTLLAILAASIIFTLVTDVSVFSQFEHLLMLSDVPLFFYAFAALVSRSSDREGGAVYTWIAAACILMESLLQALNYWGYSPGTPVPPLERIVFIVAMGLFIAHRFFTGMKQIEVMSQKLLVADRLKNDFLANTSQELRLPLHGMINLAQLMIEEGESGSRDAGTQDRLALLVTTGRRLAHMLDDILDLSKLNDGEVELKLRAVDIRMVINGILEAMRYMADGRIIFANRTESGVPHLLADERRLMQILFNLLHYAIKAGAKGTVSVRAEPAADERSVRVIMCAAREGTPMRTEVSEISLDISRKLIQLLGGELELGDDAAESDIVIAFVLPSAPTVGAVEENEELDWRSEIAAAKRADALDSASPRARTTPTPMDTPKALIVDDDTVELRVMMNLLEKEGLQVVVATDGLQGLRELESGGDWELVVLDVMLPGMSGYDLCRRIRATRSFYDLPVLFLTARSQPADLLVGFDAGANDYVTQPIDASEFRARAKTLLKMKRSIGERLHMEMAFIQAQIKPHFLYNTLNTIASLSETDPDKTRELLVGFGNYLRSSFDLRNLDKRVPFSKEWALVQSYLQIEQARFGDRMQVEVELPEFADFQLPPLSVQPLVENALRHGILPRFEGGHLTIRVSKEEEGYHIRVIDDGVGFPPGKAEAVLEGIARSDGIGLRNVHRRLINVYGAGLKIWSERGVGTEVMFTVPTEIRTNEEEAQ</sequence>
<dbReference type="InterPro" id="IPR010559">
    <property type="entry name" value="Sig_transdc_His_kin_internal"/>
</dbReference>
<keyword evidence="10" id="KW-1133">Transmembrane helix</keyword>
<dbReference type="InterPro" id="IPR005467">
    <property type="entry name" value="His_kinase_dom"/>
</dbReference>
<keyword evidence="10" id="KW-0472">Membrane</keyword>
<dbReference type="SUPFAM" id="SSF55874">
    <property type="entry name" value="ATPase domain of HSP90 chaperone/DNA topoisomerase II/histidine kinase"/>
    <property type="match status" value="2"/>
</dbReference>
<feature type="transmembrane region" description="Helical" evidence="10">
    <location>
        <begin position="275"/>
        <end position="295"/>
    </location>
</feature>
<dbReference type="EC" id="2.7.13.3" evidence="2"/>
<evidence type="ECO:0000259" key="12">
    <source>
        <dbReference type="PROSITE" id="PS50110"/>
    </source>
</evidence>
<keyword evidence="5" id="KW-0418">Kinase</keyword>
<dbReference type="InterPro" id="IPR003594">
    <property type="entry name" value="HATPase_dom"/>
</dbReference>
<feature type="transmembrane region" description="Helical" evidence="10">
    <location>
        <begin position="212"/>
        <end position="231"/>
    </location>
</feature>
<dbReference type="SMART" id="SM00387">
    <property type="entry name" value="HATPase_c"/>
    <property type="match status" value="2"/>
</dbReference>
<dbReference type="CDD" id="cd17574">
    <property type="entry name" value="REC_OmpR"/>
    <property type="match status" value="1"/>
</dbReference>
<feature type="region of interest" description="Disordered" evidence="9">
    <location>
        <begin position="660"/>
        <end position="682"/>
    </location>
</feature>
<feature type="transmembrane region" description="Helical" evidence="10">
    <location>
        <begin position="361"/>
        <end position="383"/>
    </location>
</feature>
<dbReference type="Pfam" id="PF02518">
    <property type="entry name" value="HATPase_c"/>
    <property type="match status" value="1"/>
</dbReference>
<dbReference type="InterPro" id="IPR011623">
    <property type="entry name" value="7TMR_DISM_rcpt_extracell_dom1"/>
</dbReference>
<dbReference type="Pfam" id="PF06580">
    <property type="entry name" value="His_kinase"/>
    <property type="match status" value="1"/>
</dbReference>
<accession>A0ABW0HYK3</accession>